<keyword evidence="4" id="KW-1185">Reference proteome</keyword>
<dbReference type="EMBL" id="AUSU01007828">
    <property type="protein sequence ID" value="EPS60094.1"/>
    <property type="molecule type" value="Genomic_DNA"/>
</dbReference>
<evidence type="ECO:0000256" key="1">
    <source>
        <dbReference type="ARBA" id="ARBA00022853"/>
    </source>
</evidence>
<keyword evidence="1" id="KW-0156">Chromatin regulator</keyword>
<accession>S8C0B0</accession>
<feature type="non-terminal residue" evidence="3">
    <location>
        <position position="1"/>
    </location>
</feature>
<proteinExistence type="predicted"/>
<dbReference type="Proteomes" id="UP000015453">
    <property type="component" value="Unassembled WGS sequence"/>
</dbReference>
<sequence>NEYIKYFAPDYSLKCPSGHLENLNSKSYLNTIRQQVCENLNSIQHAPGVQMHEARVPPDFYIPDSDEDEQNPEERVTREMRDKNIRRDDEYYDDENDNDHAMDDS</sequence>
<dbReference type="Gene3D" id="3.40.800.20">
    <property type="entry name" value="Histone deacetylase domain"/>
    <property type="match status" value="1"/>
</dbReference>
<dbReference type="AlphaFoldDB" id="S8C0B0"/>
<protein>
    <submittedName>
        <fullName evidence="3">Histone deacetylase</fullName>
    </submittedName>
</protein>
<evidence type="ECO:0000256" key="2">
    <source>
        <dbReference type="SAM" id="MobiDB-lite"/>
    </source>
</evidence>
<feature type="compositionally biased region" description="Basic and acidic residues" evidence="2">
    <location>
        <begin position="72"/>
        <end position="89"/>
    </location>
</feature>
<evidence type="ECO:0000313" key="4">
    <source>
        <dbReference type="Proteomes" id="UP000015453"/>
    </source>
</evidence>
<name>S8C0B0_9LAMI</name>
<feature type="region of interest" description="Disordered" evidence="2">
    <location>
        <begin position="57"/>
        <end position="105"/>
    </location>
</feature>
<dbReference type="OrthoDB" id="1725127at2759"/>
<organism evidence="3 4">
    <name type="scientific">Genlisea aurea</name>
    <dbReference type="NCBI Taxonomy" id="192259"/>
    <lineage>
        <taxon>Eukaryota</taxon>
        <taxon>Viridiplantae</taxon>
        <taxon>Streptophyta</taxon>
        <taxon>Embryophyta</taxon>
        <taxon>Tracheophyta</taxon>
        <taxon>Spermatophyta</taxon>
        <taxon>Magnoliopsida</taxon>
        <taxon>eudicotyledons</taxon>
        <taxon>Gunneridae</taxon>
        <taxon>Pentapetalae</taxon>
        <taxon>asterids</taxon>
        <taxon>lamiids</taxon>
        <taxon>Lamiales</taxon>
        <taxon>Lentibulariaceae</taxon>
        <taxon>Genlisea</taxon>
    </lineage>
</organism>
<evidence type="ECO:0000313" key="3">
    <source>
        <dbReference type="EMBL" id="EPS60094.1"/>
    </source>
</evidence>
<gene>
    <name evidence="3" type="ORF">M569_14710</name>
</gene>
<reference evidence="3 4" key="1">
    <citation type="journal article" date="2013" name="BMC Genomics">
        <title>The miniature genome of a carnivorous plant Genlisea aurea contains a low number of genes and short non-coding sequences.</title>
        <authorList>
            <person name="Leushkin E.V."/>
            <person name="Sutormin R.A."/>
            <person name="Nabieva E.R."/>
            <person name="Penin A.A."/>
            <person name="Kondrashov A.S."/>
            <person name="Logacheva M.D."/>
        </authorList>
    </citation>
    <scope>NUCLEOTIDE SEQUENCE [LARGE SCALE GENOMIC DNA]</scope>
</reference>
<dbReference type="GO" id="GO:0006325">
    <property type="term" value="P:chromatin organization"/>
    <property type="evidence" value="ECO:0007669"/>
    <property type="project" value="UniProtKB-KW"/>
</dbReference>
<comment type="caution">
    <text evidence="3">The sequence shown here is derived from an EMBL/GenBank/DDBJ whole genome shotgun (WGS) entry which is preliminary data.</text>
</comment>
<dbReference type="InterPro" id="IPR037138">
    <property type="entry name" value="His_deacetylse_dom_sf"/>
</dbReference>